<dbReference type="SUPFAM" id="SSF56176">
    <property type="entry name" value="FAD-binding/transporter-associated domain-like"/>
    <property type="match status" value="1"/>
</dbReference>
<dbReference type="PANTHER" id="PTHR42973:SF39">
    <property type="entry name" value="FAD-BINDING PCMH-TYPE DOMAIN-CONTAINING PROTEIN"/>
    <property type="match status" value="1"/>
</dbReference>
<comment type="cofactor">
    <cofactor evidence="1">
        <name>FAD</name>
        <dbReference type="ChEBI" id="CHEBI:57692"/>
    </cofactor>
</comment>
<accession>A0A8J3IBX5</accession>
<dbReference type="InterPro" id="IPR016166">
    <property type="entry name" value="FAD-bd_PCMH"/>
</dbReference>
<evidence type="ECO:0000256" key="4">
    <source>
        <dbReference type="ARBA" id="ARBA00022827"/>
    </source>
</evidence>
<feature type="domain" description="FAD-binding PCMH-type" evidence="6">
    <location>
        <begin position="83"/>
        <end position="258"/>
    </location>
</feature>
<evidence type="ECO:0000256" key="2">
    <source>
        <dbReference type="ARBA" id="ARBA00005466"/>
    </source>
</evidence>
<sequence>MKSTRFDAFAEAPTSRRKVLQALAALAGTSCLEGFQIAGLDDHAMAALHDGGPGESGTKLTGRLVFPNSPEYDSARLGWARQFSKFPIVIVFCQNVQDVVNALSWCREHNVALRARSGRHCLEGWSSLDDGVVIDVSDMNQIHVDTSAEVATVQTGVTQGAVVTALGKIGYAIPSGGEKTPGIGGVTLGGGIGMLARSMGLASDHLVGVEMVIPSGKQGAEVIQIDEHNHPDLLWACRGGGGGNFGIATSFTFTIRPISTVTIYEATWGSADWQHVSELLSVWQSLTPFADDQLGSVFNANSQKDGTITSSGLFIGSQETPLRQLLQPLFGIGTPKVTIQTMPYVDAWLHFAAPPDPPRPDKFSSVWVYDAFPPEALETVHRFLANAPISQANIWCLSWGGAVSRIPTDATAFYHRDAQFYMEWDCPWTNDTEEGPATAWVEQFREALQPYVNGSYINVPDRSITDLTVYYGDNLARLQEVKRMYDPENVFHFEQSIPLT</sequence>
<evidence type="ECO:0000259" key="6">
    <source>
        <dbReference type="PROSITE" id="PS51387"/>
    </source>
</evidence>
<evidence type="ECO:0000256" key="3">
    <source>
        <dbReference type="ARBA" id="ARBA00022630"/>
    </source>
</evidence>
<dbReference type="InterPro" id="IPR050416">
    <property type="entry name" value="FAD-linked_Oxidoreductase"/>
</dbReference>
<comment type="caution">
    <text evidence="7">The sequence shown here is derived from an EMBL/GenBank/DDBJ whole genome shotgun (WGS) entry which is preliminary data.</text>
</comment>
<dbReference type="InterPro" id="IPR012951">
    <property type="entry name" value="BBE"/>
</dbReference>
<dbReference type="AlphaFoldDB" id="A0A8J3IBX5"/>
<proteinExistence type="inferred from homology"/>
<organism evidence="7 8">
    <name type="scientific">Ktedonospora formicarum</name>
    <dbReference type="NCBI Taxonomy" id="2778364"/>
    <lineage>
        <taxon>Bacteria</taxon>
        <taxon>Bacillati</taxon>
        <taxon>Chloroflexota</taxon>
        <taxon>Ktedonobacteria</taxon>
        <taxon>Ktedonobacterales</taxon>
        <taxon>Ktedonobacteraceae</taxon>
        <taxon>Ktedonospora</taxon>
    </lineage>
</organism>
<evidence type="ECO:0000256" key="1">
    <source>
        <dbReference type="ARBA" id="ARBA00001974"/>
    </source>
</evidence>
<evidence type="ECO:0000256" key="5">
    <source>
        <dbReference type="ARBA" id="ARBA00023002"/>
    </source>
</evidence>
<dbReference type="InterPro" id="IPR016169">
    <property type="entry name" value="FAD-bd_PCMH_sub2"/>
</dbReference>
<comment type="similarity">
    <text evidence="2">Belongs to the oxygen-dependent FAD-linked oxidoreductase family.</text>
</comment>
<dbReference type="PROSITE" id="PS51257">
    <property type="entry name" value="PROKAR_LIPOPROTEIN"/>
    <property type="match status" value="1"/>
</dbReference>
<dbReference type="PROSITE" id="PS51318">
    <property type="entry name" value="TAT"/>
    <property type="match status" value="1"/>
</dbReference>
<protein>
    <submittedName>
        <fullName evidence="7">FAD-binding protein</fullName>
    </submittedName>
</protein>
<name>A0A8J3IBX5_9CHLR</name>
<dbReference type="Gene3D" id="3.40.462.20">
    <property type="match status" value="1"/>
</dbReference>
<keyword evidence="3" id="KW-0285">Flavoprotein</keyword>
<dbReference type="Proteomes" id="UP000612362">
    <property type="component" value="Unassembled WGS sequence"/>
</dbReference>
<dbReference type="GO" id="GO:0071949">
    <property type="term" value="F:FAD binding"/>
    <property type="evidence" value="ECO:0007669"/>
    <property type="project" value="InterPro"/>
</dbReference>
<dbReference type="RefSeq" id="WP_220197745.1">
    <property type="nucleotide sequence ID" value="NZ_BNJF01000004.1"/>
</dbReference>
<dbReference type="EMBL" id="BNJF01000004">
    <property type="protein sequence ID" value="GHO48549.1"/>
    <property type="molecule type" value="Genomic_DNA"/>
</dbReference>
<dbReference type="InterPro" id="IPR036318">
    <property type="entry name" value="FAD-bd_PCMH-like_sf"/>
</dbReference>
<dbReference type="InterPro" id="IPR006311">
    <property type="entry name" value="TAT_signal"/>
</dbReference>
<dbReference type="Pfam" id="PF08031">
    <property type="entry name" value="BBE"/>
    <property type="match status" value="1"/>
</dbReference>
<evidence type="ECO:0000313" key="8">
    <source>
        <dbReference type="Proteomes" id="UP000612362"/>
    </source>
</evidence>
<dbReference type="Gene3D" id="3.30.43.10">
    <property type="entry name" value="Uridine Diphospho-n-acetylenolpyruvylglucosamine Reductase, domain 2"/>
    <property type="match status" value="1"/>
</dbReference>
<keyword evidence="4" id="KW-0274">FAD</keyword>
<dbReference type="InterPro" id="IPR006094">
    <property type="entry name" value="Oxid_FAD_bind_N"/>
</dbReference>
<keyword evidence="8" id="KW-1185">Reference proteome</keyword>
<reference evidence="7" key="1">
    <citation type="submission" date="2020-10" db="EMBL/GenBank/DDBJ databases">
        <title>Taxonomic study of unclassified bacteria belonging to the class Ktedonobacteria.</title>
        <authorList>
            <person name="Yabe S."/>
            <person name="Wang C.M."/>
            <person name="Zheng Y."/>
            <person name="Sakai Y."/>
            <person name="Cavaletti L."/>
            <person name="Monciardini P."/>
            <person name="Donadio S."/>
        </authorList>
    </citation>
    <scope>NUCLEOTIDE SEQUENCE</scope>
    <source>
        <strain evidence="7">SOSP1-1</strain>
    </source>
</reference>
<dbReference type="PANTHER" id="PTHR42973">
    <property type="entry name" value="BINDING OXIDOREDUCTASE, PUTATIVE (AFU_ORTHOLOGUE AFUA_1G17690)-RELATED"/>
    <property type="match status" value="1"/>
</dbReference>
<dbReference type="PROSITE" id="PS51387">
    <property type="entry name" value="FAD_PCMH"/>
    <property type="match status" value="1"/>
</dbReference>
<dbReference type="GO" id="GO:0016491">
    <property type="term" value="F:oxidoreductase activity"/>
    <property type="evidence" value="ECO:0007669"/>
    <property type="project" value="UniProtKB-KW"/>
</dbReference>
<evidence type="ECO:0000313" key="7">
    <source>
        <dbReference type="EMBL" id="GHO48549.1"/>
    </source>
</evidence>
<dbReference type="Pfam" id="PF01565">
    <property type="entry name" value="FAD_binding_4"/>
    <property type="match status" value="1"/>
</dbReference>
<dbReference type="InterPro" id="IPR016167">
    <property type="entry name" value="FAD-bd_PCMH_sub1"/>
</dbReference>
<keyword evidence="5" id="KW-0560">Oxidoreductase</keyword>
<gene>
    <name evidence="7" type="ORF">KSX_67120</name>
</gene>
<dbReference type="Gene3D" id="3.30.465.10">
    <property type="match status" value="1"/>
</dbReference>